<evidence type="ECO:0000256" key="8">
    <source>
        <dbReference type="ARBA" id="ARBA00051231"/>
    </source>
</evidence>
<dbReference type="KEGG" id="rml:FF011L_04370"/>
<dbReference type="Proteomes" id="UP000320672">
    <property type="component" value="Chromosome"/>
</dbReference>
<dbReference type="GO" id="GO:0046872">
    <property type="term" value="F:metal ion binding"/>
    <property type="evidence" value="ECO:0007669"/>
    <property type="project" value="UniProtKB-KW"/>
</dbReference>
<comment type="catalytic activity">
    <reaction evidence="8 9">
        <text>N(6)-[(R)-lipoyl]-L-lysyl-[protein] + pyruvate + H(+) = N(6)-[(R)-S(8)-acetyldihydrolipoyl]-L-lysyl-[protein] + CO2</text>
        <dbReference type="Rhea" id="RHEA:19189"/>
        <dbReference type="Rhea" id="RHEA-COMP:10474"/>
        <dbReference type="Rhea" id="RHEA-COMP:10478"/>
        <dbReference type="ChEBI" id="CHEBI:15361"/>
        <dbReference type="ChEBI" id="CHEBI:15378"/>
        <dbReference type="ChEBI" id="CHEBI:16526"/>
        <dbReference type="ChEBI" id="CHEBI:83099"/>
        <dbReference type="ChEBI" id="CHEBI:83111"/>
        <dbReference type="EC" id="1.2.4.1"/>
    </reaction>
</comment>
<dbReference type="InterPro" id="IPR005474">
    <property type="entry name" value="Transketolase_N"/>
</dbReference>
<organism evidence="14 15">
    <name type="scientific">Roseimaritima multifibrata</name>
    <dbReference type="NCBI Taxonomy" id="1930274"/>
    <lineage>
        <taxon>Bacteria</taxon>
        <taxon>Pseudomonadati</taxon>
        <taxon>Planctomycetota</taxon>
        <taxon>Planctomycetia</taxon>
        <taxon>Pirellulales</taxon>
        <taxon>Pirellulaceae</taxon>
        <taxon>Roseimaritima</taxon>
    </lineage>
</organism>
<feature type="domain" description="Pyruvate dehydrogenase E1 component middle" evidence="12">
    <location>
        <begin position="480"/>
        <end position="704"/>
    </location>
</feature>
<evidence type="ECO:0000256" key="1">
    <source>
        <dbReference type="ARBA" id="ARBA00001964"/>
    </source>
</evidence>
<evidence type="ECO:0000256" key="4">
    <source>
        <dbReference type="ARBA" id="ARBA00017172"/>
    </source>
</evidence>
<dbReference type="PANTHER" id="PTHR43825:SF3">
    <property type="entry name" value="PYRUVATE DEHYDROGENASE E1 COMPONENT"/>
    <property type="match status" value="1"/>
</dbReference>
<dbReference type="SUPFAM" id="SSF52518">
    <property type="entry name" value="Thiamin diphosphate-binding fold (THDP-binding)"/>
    <property type="match status" value="2"/>
</dbReference>
<feature type="binding site" evidence="10">
    <location>
        <position position="266"/>
    </location>
    <ligand>
        <name>Mg(2+)</name>
        <dbReference type="ChEBI" id="CHEBI:18420"/>
    </ligand>
</feature>
<feature type="binding site" evidence="10">
    <location>
        <position position="236"/>
    </location>
    <ligand>
        <name>Mg(2+)</name>
        <dbReference type="ChEBI" id="CHEBI:18420"/>
    </ligand>
</feature>
<feature type="binding site" evidence="10">
    <location>
        <position position="268"/>
    </location>
    <ligand>
        <name>Mg(2+)</name>
        <dbReference type="ChEBI" id="CHEBI:18420"/>
    </ligand>
</feature>
<dbReference type="InterPro" id="IPR009014">
    <property type="entry name" value="Transketo_C/PFOR_II"/>
</dbReference>
<evidence type="ECO:0000259" key="11">
    <source>
        <dbReference type="Pfam" id="PF00456"/>
    </source>
</evidence>
<dbReference type="InterPro" id="IPR029061">
    <property type="entry name" value="THDP-binding"/>
</dbReference>
<dbReference type="EC" id="1.2.4.1" evidence="3 9"/>
<dbReference type="Gene3D" id="3.40.50.970">
    <property type="match status" value="2"/>
</dbReference>
<dbReference type="PANTHER" id="PTHR43825">
    <property type="entry name" value="PYRUVATE DEHYDROGENASE E1 COMPONENT"/>
    <property type="match status" value="1"/>
</dbReference>
<dbReference type="Pfam" id="PF17831">
    <property type="entry name" value="PDH_E1_M"/>
    <property type="match status" value="1"/>
</dbReference>
<proteinExistence type="predicted"/>
<dbReference type="RefSeq" id="WP_145349802.1">
    <property type="nucleotide sequence ID" value="NZ_CP036262.1"/>
</dbReference>
<evidence type="ECO:0000256" key="9">
    <source>
        <dbReference type="PIRNR" id="PIRNR000156"/>
    </source>
</evidence>
<dbReference type="InterPro" id="IPR035807">
    <property type="entry name" value="PDC_E1_N"/>
</dbReference>
<keyword evidence="6 9" id="KW-0786">Thiamine pyrophosphate</keyword>
<keyword evidence="7 9" id="KW-0670">Pyruvate</keyword>
<dbReference type="EMBL" id="CP036262">
    <property type="protein sequence ID" value="QDS91704.1"/>
    <property type="molecule type" value="Genomic_DNA"/>
</dbReference>
<dbReference type="InterPro" id="IPR055152">
    <property type="entry name" value="Transketolase-like_C_2"/>
</dbReference>
<comment type="cofactor">
    <cofactor evidence="10">
        <name>Mg(2+)</name>
        <dbReference type="ChEBI" id="CHEBI:18420"/>
    </cofactor>
</comment>
<dbReference type="Pfam" id="PF22613">
    <property type="entry name" value="Transketolase_C_1"/>
    <property type="match status" value="1"/>
</dbReference>
<evidence type="ECO:0000256" key="5">
    <source>
        <dbReference type="ARBA" id="ARBA00023002"/>
    </source>
</evidence>
<comment type="function">
    <text evidence="2 9">Component of the pyruvate dehydrogenase (PDH) complex, that catalyzes the overall conversion of pyruvate to acetyl-CoA and CO(2).</text>
</comment>
<evidence type="ECO:0000256" key="3">
    <source>
        <dbReference type="ARBA" id="ARBA00012281"/>
    </source>
</evidence>
<dbReference type="SUPFAM" id="SSF52922">
    <property type="entry name" value="TK C-terminal domain-like"/>
    <property type="match status" value="1"/>
</dbReference>
<dbReference type="Gene3D" id="3.40.50.920">
    <property type="match status" value="1"/>
</dbReference>
<feature type="domain" description="Transketolase N-terminal" evidence="11">
    <location>
        <begin position="85"/>
        <end position="310"/>
    </location>
</feature>
<sequence>MNKPSNPTDPLQPSVNDELSDWFDSFRDVVDRYGATESAQLLDALRAHAESLGVPTAPPLLTPYVNTIPPAQQQEYPGDSEIEARLRHLIRWNAMAMVVRANKHNPGIGGHIATYASAATLFEVGFHHFFHARNEDHPGDFVYFQGHASPGVYARAFLEGRISEQQLERFRRETPRETGLPSYPHPWLMPDFWQFPTVSMGLAPLMAVYQARFLRYLQARGIVDTSKSHVWALLGDGEMDEPESTGGLLLAAREKLDNLTFVINCNLQRLDGPVRGNGKVIQDLEGIFRGAGWNVVKVIWGSEWDELLAADKSGQLIQRMNETIDGEYQMYAHEPGSYMREHFFGKSPVLQKLVEHLSDDQIQRLSRGGHDPRKVFAAYDAAVKFRGAPTVVLANTIKGYGMGSAGEAYNTTHAKKSMTADQLLAFRTRFNVPISDEEVADSPFYKPTETSRELKYLHNQRRALGGYLPARAKQSPTLSIPSLESFAKLLEGSGDRSAATTMTYGRMLERLMENDAIGDRIVPIVPDEARTFGLEGVFSRYGLYSPKGQLYKSVDAGTLTQYTQAVDGQFLDEGITEAGSIASFIAAGTAYCNLQTPMIPFYAFYSMFGFQRIGDFLWAAADAQAKGFLLGCTAGRTTLMGEGLQHCDGHSPLVASTIPTLQIYDPAFAYEVVVIIQEGMRRMYEQNENVFYYLTLYNESYAMPPMPDGARDGILRGMYEVRRNDANGDHPSARPQLFGSGTILNEALRAQQLLAEHFHIPSDVWSITSYNLLRRDAMANDRESRLQPSEMPTPSFLQQELAGRPGPFIAATDYMAMVPDQIAPWIPGRYVTLGTDGFGRSDTREALREHFEINANHIAYAALTAMAADETFDPSRLPDARKMLGIDANKLAPVGI</sequence>
<evidence type="ECO:0000259" key="13">
    <source>
        <dbReference type="Pfam" id="PF22613"/>
    </source>
</evidence>
<comment type="cofactor">
    <cofactor evidence="1 9">
        <name>thiamine diphosphate</name>
        <dbReference type="ChEBI" id="CHEBI:58937"/>
    </cofactor>
</comment>
<dbReference type="AlphaFoldDB" id="A0A517MA10"/>
<feature type="domain" description="Transketolase-like C-terminal" evidence="13">
    <location>
        <begin position="717"/>
        <end position="853"/>
    </location>
</feature>
<dbReference type="FunFam" id="3.40.50.970:FF:000011">
    <property type="entry name" value="Pyruvate dehydrogenase E1 component"/>
    <property type="match status" value="1"/>
</dbReference>
<dbReference type="PIRSF" id="PIRSF000156">
    <property type="entry name" value="Pyruvate_dh_E1"/>
    <property type="match status" value="1"/>
</dbReference>
<evidence type="ECO:0000259" key="12">
    <source>
        <dbReference type="Pfam" id="PF17831"/>
    </source>
</evidence>
<accession>A0A517MA10</accession>
<dbReference type="NCBIfam" id="TIGR00759">
    <property type="entry name" value="aceE"/>
    <property type="match status" value="1"/>
</dbReference>
<dbReference type="Pfam" id="PF00456">
    <property type="entry name" value="Transketolase_N"/>
    <property type="match status" value="1"/>
</dbReference>
<evidence type="ECO:0000256" key="10">
    <source>
        <dbReference type="PIRSR" id="PIRSR000156-1"/>
    </source>
</evidence>
<reference evidence="14 15" key="1">
    <citation type="submission" date="2019-02" db="EMBL/GenBank/DDBJ databases">
        <title>Deep-cultivation of Planctomycetes and their phenomic and genomic characterization uncovers novel biology.</title>
        <authorList>
            <person name="Wiegand S."/>
            <person name="Jogler M."/>
            <person name="Boedeker C."/>
            <person name="Pinto D."/>
            <person name="Vollmers J."/>
            <person name="Rivas-Marin E."/>
            <person name="Kohn T."/>
            <person name="Peeters S.H."/>
            <person name="Heuer A."/>
            <person name="Rast P."/>
            <person name="Oberbeckmann S."/>
            <person name="Bunk B."/>
            <person name="Jeske O."/>
            <person name="Meyerdierks A."/>
            <person name="Storesund J.E."/>
            <person name="Kallscheuer N."/>
            <person name="Luecker S."/>
            <person name="Lage O.M."/>
            <person name="Pohl T."/>
            <person name="Merkel B.J."/>
            <person name="Hornburger P."/>
            <person name="Mueller R.-W."/>
            <person name="Bruemmer F."/>
            <person name="Labrenz M."/>
            <person name="Spormann A.M."/>
            <person name="Op den Camp H."/>
            <person name="Overmann J."/>
            <person name="Amann R."/>
            <person name="Jetten M.S.M."/>
            <person name="Mascher T."/>
            <person name="Medema M.H."/>
            <person name="Devos D.P."/>
            <person name="Kaster A.-K."/>
            <person name="Ovreas L."/>
            <person name="Rohde M."/>
            <person name="Galperin M.Y."/>
            <person name="Jogler C."/>
        </authorList>
    </citation>
    <scope>NUCLEOTIDE SEQUENCE [LARGE SCALE GENOMIC DNA]</scope>
    <source>
        <strain evidence="14 15">FF011L</strain>
    </source>
</reference>
<name>A0A517MA10_9BACT</name>
<gene>
    <name evidence="14" type="primary">aceE_1</name>
    <name evidence="14" type="ORF">FF011L_04370</name>
</gene>
<evidence type="ECO:0000256" key="7">
    <source>
        <dbReference type="ARBA" id="ARBA00023317"/>
    </source>
</evidence>
<keyword evidence="10" id="KW-0479">Metal-binding</keyword>
<evidence type="ECO:0000256" key="2">
    <source>
        <dbReference type="ARBA" id="ARBA00003157"/>
    </source>
</evidence>
<dbReference type="GO" id="GO:0004739">
    <property type="term" value="F:pyruvate dehydrogenase (acetyl-transferring) activity"/>
    <property type="evidence" value="ECO:0007669"/>
    <property type="project" value="UniProtKB-EC"/>
</dbReference>
<keyword evidence="5 9" id="KW-0560">Oxidoreductase</keyword>
<dbReference type="InterPro" id="IPR051157">
    <property type="entry name" value="PDH/Transketolase"/>
</dbReference>
<protein>
    <recommendedName>
        <fullName evidence="4 9">Pyruvate dehydrogenase E1 component</fullName>
        <ecNumber evidence="3 9">1.2.4.1</ecNumber>
    </recommendedName>
</protein>
<dbReference type="OrthoDB" id="9759664at2"/>
<dbReference type="InterPro" id="IPR041621">
    <property type="entry name" value="PDH_E1_M"/>
</dbReference>
<dbReference type="CDD" id="cd02017">
    <property type="entry name" value="TPP_E1_EcPDC_like"/>
    <property type="match status" value="1"/>
</dbReference>
<dbReference type="InterPro" id="IPR004660">
    <property type="entry name" value="PDH_E1"/>
</dbReference>
<evidence type="ECO:0000313" key="14">
    <source>
        <dbReference type="EMBL" id="QDS91704.1"/>
    </source>
</evidence>
<evidence type="ECO:0000256" key="6">
    <source>
        <dbReference type="ARBA" id="ARBA00023052"/>
    </source>
</evidence>
<keyword evidence="10" id="KW-0460">Magnesium</keyword>
<keyword evidence="15" id="KW-1185">Reference proteome</keyword>
<evidence type="ECO:0000313" key="15">
    <source>
        <dbReference type="Proteomes" id="UP000320672"/>
    </source>
</evidence>